<accession>A0A255EP98</accession>
<comment type="caution">
    <text evidence="1">The sequence shown here is derived from an EMBL/GenBank/DDBJ whole genome shotgun (WGS) entry which is preliminary data.</text>
</comment>
<organism evidence="1 2">
    <name type="scientific">Parenemella sanctibonifatiensis</name>
    <dbReference type="NCBI Taxonomy" id="2016505"/>
    <lineage>
        <taxon>Bacteria</taxon>
        <taxon>Bacillati</taxon>
        <taxon>Actinomycetota</taxon>
        <taxon>Actinomycetes</taxon>
        <taxon>Propionibacteriales</taxon>
        <taxon>Propionibacteriaceae</taxon>
        <taxon>Parenemella</taxon>
    </lineage>
</organism>
<dbReference type="EMBL" id="NMVI01000007">
    <property type="protein sequence ID" value="OYN89963.1"/>
    <property type="molecule type" value="Genomic_DNA"/>
</dbReference>
<dbReference type="Proteomes" id="UP000216533">
    <property type="component" value="Unassembled WGS sequence"/>
</dbReference>
<dbReference type="AlphaFoldDB" id="A0A255EP98"/>
<proteinExistence type="predicted"/>
<dbReference type="RefSeq" id="WP_094449644.1">
    <property type="nucleotide sequence ID" value="NZ_NMVI01000007.1"/>
</dbReference>
<sequence>MAKEMDFLRGVDKLHAFYTENVRMLAHAYDLSDEQASMLLDRMGFHNVARSILLPGRVDPIGDLAGDTGKDDDAG</sequence>
<gene>
    <name evidence="1" type="ORF">CGZ92_01575</name>
</gene>
<evidence type="ECO:0000313" key="2">
    <source>
        <dbReference type="Proteomes" id="UP000216533"/>
    </source>
</evidence>
<evidence type="ECO:0000313" key="1">
    <source>
        <dbReference type="EMBL" id="OYN89963.1"/>
    </source>
</evidence>
<protein>
    <submittedName>
        <fullName evidence="1">Uncharacterized protein</fullName>
    </submittedName>
</protein>
<reference evidence="1 2" key="1">
    <citation type="submission" date="2017-07" db="EMBL/GenBank/DDBJ databases">
        <title>Draft whole genome sequences of clinical Proprionibacteriaceae strains.</title>
        <authorList>
            <person name="Bernier A.-M."/>
            <person name="Bernard K."/>
            <person name="Domingo M.-C."/>
        </authorList>
    </citation>
    <scope>NUCLEOTIDE SEQUENCE [LARGE SCALE GENOMIC DNA]</scope>
    <source>
        <strain evidence="1 2">NML 160184</strain>
    </source>
</reference>
<name>A0A255EP98_9ACTN</name>